<dbReference type="AlphaFoldDB" id="A0A9X1SIR0"/>
<gene>
    <name evidence="1" type="ORF">LOC68_22010</name>
</gene>
<reference evidence="1" key="1">
    <citation type="submission" date="2021-11" db="EMBL/GenBank/DDBJ databases">
        <title>Genome sequence.</title>
        <authorList>
            <person name="Sun Q."/>
        </authorList>
    </citation>
    <scope>NUCLEOTIDE SEQUENCE</scope>
    <source>
        <strain evidence="1">JC732</strain>
    </source>
</reference>
<organism evidence="1 2">
    <name type="scientific">Blastopirellula sediminis</name>
    <dbReference type="NCBI Taxonomy" id="2894196"/>
    <lineage>
        <taxon>Bacteria</taxon>
        <taxon>Pseudomonadati</taxon>
        <taxon>Planctomycetota</taxon>
        <taxon>Planctomycetia</taxon>
        <taxon>Pirellulales</taxon>
        <taxon>Pirellulaceae</taxon>
        <taxon>Blastopirellula</taxon>
    </lineage>
</organism>
<evidence type="ECO:0000313" key="1">
    <source>
        <dbReference type="EMBL" id="MCC9631076.1"/>
    </source>
</evidence>
<dbReference type="RefSeq" id="WP_230222737.1">
    <property type="nucleotide sequence ID" value="NZ_JAJKFT010000010.1"/>
</dbReference>
<evidence type="ECO:0000313" key="2">
    <source>
        <dbReference type="Proteomes" id="UP001139103"/>
    </source>
</evidence>
<dbReference type="Proteomes" id="UP001139103">
    <property type="component" value="Unassembled WGS sequence"/>
</dbReference>
<proteinExistence type="predicted"/>
<protein>
    <submittedName>
        <fullName evidence="1">Uncharacterized protein</fullName>
    </submittedName>
</protein>
<keyword evidence="2" id="KW-1185">Reference proteome</keyword>
<sequence length="169" mass="19127">MKLKLTLLAVVAFLLAAAWLVYYAQRPISQLPPTIFRTVGIDARPEATDQYEAFLVCEDRRPVVVYLLRQPANSPYQNSHDVYLLLKDEIDLRMTHLARWQDEVALFVGESPGDVQPIPISIDEFQEEFGSVLETNTKAPFDLLDAIWSKYVDPHIGTATPENQVSPGR</sequence>
<name>A0A9X1SIR0_9BACT</name>
<accession>A0A9X1SIR0</accession>
<dbReference type="EMBL" id="JAJKFT010000010">
    <property type="protein sequence ID" value="MCC9631076.1"/>
    <property type="molecule type" value="Genomic_DNA"/>
</dbReference>
<comment type="caution">
    <text evidence="1">The sequence shown here is derived from an EMBL/GenBank/DDBJ whole genome shotgun (WGS) entry which is preliminary data.</text>
</comment>